<gene>
    <name evidence="1" type="ORF">ASUIS_1609</name>
</gene>
<name>A0AAD0WR85_9BACT</name>
<protein>
    <submittedName>
        <fullName evidence="1">Uncharacterized protein</fullName>
    </submittedName>
</protein>
<organism evidence="1 2">
    <name type="scientific">Arcobacter suis CECT 7833</name>
    <dbReference type="NCBI Taxonomy" id="663365"/>
    <lineage>
        <taxon>Bacteria</taxon>
        <taxon>Pseudomonadati</taxon>
        <taxon>Campylobacterota</taxon>
        <taxon>Epsilonproteobacteria</taxon>
        <taxon>Campylobacterales</taxon>
        <taxon>Arcobacteraceae</taxon>
        <taxon>Arcobacter</taxon>
    </lineage>
</organism>
<sequence>MGKEKYQNRLLAFFDILGFKEHLRKKDLDTLYCEYGDFIDKANQNIFGDVKTIYGEPTVSNFNKSIIFSDSILLISYEIDSIQNINKFLLGCITLMQEAINHGFILRGAIGHGEAIYDEEKSIFLSKEFPELHIQEGKQNWAGCGIFVNDEIKEKIVNAVFGNRKINGYQIWNVATNTLLEEKVYQSHIRASSPILEYKIPTLDKNYWCLNYLFTMDKDKIEKLWENLELEPKGKQCTTQRFYDYTFSLDDSGEVFENLEPIYKIKVMMTETSAKIKFENKDGNGTDFQGQNITIGFL</sequence>
<accession>A0AAD0WR85</accession>
<evidence type="ECO:0000313" key="1">
    <source>
        <dbReference type="EMBL" id="AXX90087.1"/>
    </source>
</evidence>
<dbReference type="Proteomes" id="UP000263040">
    <property type="component" value="Chromosome"/>
</dbReference>
<dbReference type="EMBL" id="CP032100">
    <property type="protein sequence ID" value="AXX90087.1"/>
    <property type="molecule type" value="Genomic_DNA"/>
</dbReference>
<dbReference type="RefSeq" id="WP_118886607.1">
    <property type="nucleotide sequence ID" value="NZ_CP032100.1"/>
</dbReference>
<dbReference type="AlphaFoldDB" id="A0AAD0WR85"/>
<proteinExistence type="predicted"/>
<dbReference type="KEGG" id="asui:ASUIS_1609"/>
<reference evidence="1 2" key="1">
    <citation type="submission" date="2018-08" db="EMBL/GenBank/DDBJ databases">
        <title>Complete genome of the Arcobacter suis type strain LMG 26152.</title>
        <authorList>
            <person name="Miller W.G."/>
            <person name="Yee E."/>
            <person name="Bono J.L."/>
        </authorList>
    </citation>
    <scope>NUCLEOTIDE SEQUENCE [LARGE SCALE GENOMIC DNA]</scope>
    <source>
        <strain evidence="1 2">CECT 7833</strain>
    </source>
</reference>
<keyword evidence="2" id="KW-1185">Reference proteome</keyword>
<evidence type="ECO:0000313" key="2">
    <source>
        <dbReference type="Proteomes" id="UP000263040"/>
    </source>
</evidence>